<feature type="non-terminal residue" evidence="1">
    <location>
        <position position="129"/>
    </location>
</feature>
<name>A0A381WWX5_9ZZZZ</name>
<organism evidence="1">
    <name type="scientific">marine metagenome</name>
    <dbReference type="NCBI Taxonomy" id="408172"/>
    <lineage>
        <taxon>unclassified sequences</taxon>
        <taxon>metagenomes</taxon>
        <taxon>ecological metagenomes</taxon>
    </lineage>
</organism>
<protein>
    <submittedName>
        <fullName evidence="1">Uncharacterized protein</fullName>
    </submittedName>
</protein>
<accession>A0A381WWX5</accession>
<dbReference type="AlphaFoldDB" id="A0A381WWX5"/>
<gene>
    <name evidence="1" type="ORF">METZ01_LOCUS109879</name>
</gene>
<sequence>MIWVRRIVALPFIIMAFVTFQVGVLAQQTASNLINPSFYLETLAESNIYQFLLTDLPRTALKDVRKANSNPIIEQSGLSDEIIITSINEIIPPEWLQSNFESTVIGVGDYVTGRSDEFTISIPVDERVQ</sequence>
<dbReference type="EMBL" id="UINC01013158">
    <property type="protein sequence ID" value="SVA57025.1"/>
    <property type="molecule type" value="Genomic_DNA"/>
</dbReference>
<proteinExistence type="predicted"/>
<evidence type="ECO:0000313" key="1">
    <source>
        <dbReference type="EMBL" id="SVA57025.1"/>
    </source>
</evidence>
<reference evidence="1" key="1">
    <citation type="submission" date="2018-05" db="EMBL/GenBank/DDBJ databases">
        <authorList>
            <person name="Lanie J.A."/>
            <person name="Ng W.-L."/>
            <person name="Kazmierczak K.M."/>
            <person name="Andrzejewski T.M."/>
            <person name="Davidsen T.M."/>
            <person name="Wayne K.J."/>
            <person name="Tettelin H."/>
            <person name="Glass J.I."/>
            <person name="Rusch D."/>
            <person name="Podicherti R."/>
            <person name="Tsui H.-C.T."/>
            <person name="Winkler M.E."/>
        </authorList>
    </citation>
    <scope>NUCLEOTIDE SEQUENCE</scope>
</reference>